<accession>A0A368JX06</accession>
<dbReference type="NCBIfam" id="TIGR02122">
    <property type="entry name" value="TRAP_TAXI"/>
    <property type="match status" value="1"/>
</dbReference>
<reference evidence="2 3" key="1">
    <citation type="submission" date="2018-07" db="EMBL/GenBank/DDBJ databases">
        <title>The draft genome of Phyllobacterium salinisoli.</title>
        <authorList>
            <person name="Liu L."/>
            <person name="Li L."/>
            <person name="Zhang X."/>
            <person name="Liang L."/>
        </authorList>
    </citation>
    <scope>NUCLEOTIDE SEQUENCE [LARGE SCALE GENOMIC DNA]</scope>
    <source>
        <strain evidence="2 3">LLAN61</strain>
    </source>
</reference>
<gene>
    <name evidence="2" type="ORF">DUT91_22515</name>
</gene>
<feature type="chain" id="PRO_5016696759" description="C4-dicarboxylate ABC transporter substrate-binding protein" evidence="1">
    <location>
        <begin position="25"/>
        <end position="317"/>
    </location>
</feature>
<feature type="signal peptide" evidence="1">
    <location>
        <begin position="1"/>
        <end position="24"/>
    </location>
</feature>
<dbReference type="InterPro" id="IPR011852">
    <property type="entry name" value="TRAP_TAXI"/>
</dbReference>
<evidence type="ECO:0000313" key="2">
    <source>
        <dbReference type="EMBL" id="RCS21687.1"/>
    </source>
</evidence>
<sequence>MGTFFKIAMGALLAATALAFQAQAQSLVMGAGQQGSQNYGVNSALAAVLSENGIGINLESYGGSGSILPLLNSGDTDLWAGGAPDVTGAIQGAEYFGGTKLENVRIIARLFSTPIGIFVKADSPINSAKDIKGKTFPWGFTAQPSQRIDSGAILANLGLTIDDMKPVLVPSVGAGGDEYLAGNVEVGFFALRAGKMQEIDASVGGIRFLDLDDSAEALERLKAVSPTAELMKVGPEDKIVGVSKELDVYAFNQVLSVNADMPADVVEKIIMALYNNPDKVRAARINQDFDPQKMANEITGLPWHPAALEVYKKLGLR</sequence>
<dbReference type="PANTHER" id="PTHR42941:SF1">
    <property type="entry name" value="SLL1037 PROTEIN"/>
    <property type="match status" value="1"/>
</dbReference>
<name>A0A368JX06_9HYPH</name>
<keyword evidence="3" id="KW-1185">Reference proteome</keyword>
<protein>
    <recommendedName>
        <fullName evidence="4">C4-dicarboxylate ABC transporter substrate-binding protein</fullName>
    </recommendedName>
</protein>
<dbReference type="PANTHER" id="PTHR42941">
    <property type="entry name" value="SLL1037 PROTEIN"/>
    <property type="match status" value="1"/>
</dbReference>
<dbReference type="Proteomes" id="UP000253420">
    <property type="component" value="Unassembled WGS sequence"/>
</dbReference>
<dbReference type="Gene3D" id="3.40.190.10">
    <property type="entry name" value="Periplasmic binding protein-like II"/>
    <property type="match status" value="2"/>
</dbReference>
<dbReference type="Pfam" id="PF16868">
    <property type="entry name" value="NMT1_3"/>
    <property type="match status" value="1"/>
</dbReference>
<evidence type="ECO:0000313" key="3">
    <source>
        <dbReference type="Proteomes" id="UP000253420"/>
    </source>
</evidence>
<dbReference type="SUPFAM" id="SSF53850">
    <property type="entry name" value="Periplasmic binding protein-like II"/>
    <property type="match status" value="1"/>
</dbReference>
<evidence type="ECO:0000256" key="1">
    <source>
        <dbReference type="SAM" id="SignalP"/>
    </source>
</evidence>
<comment type="caution">
    <text evidence="2">The sequence shown here is derived from an EMBL/GenBank/DDBJ whole genome shotgun (WGS) entry which is preliminary data.</text>
</comment>
<keyword evidence="1" id="KW-0732">Signal</keyword>
<dbReference type="RefSeq" id="WP_114442708.1">
    <property type="nucleotide sequence ID" value="NZ_QOZG01000017.1"/>
</dbReference>
<dbReference type="AlphaFoldDB" id="A0A368JX06"/>
<organism evidence="2 3">
    <name type="scientific">Phyllobacterium salinisoli</name>
    <dbReference type="NCBI Taxonomy" id="1899321"/>
    <lineage>
        <taxon>Bacteria</taxon>
        <taxon>Pseudomonadati</taxon>
        <taxon>Pseudomonadota</taxon>
        <taxon>Alphaproteobacteria</taxon>
        <taxon>Hyphomicrobiales</taxon>
        <taxon>Phyllobacteriaceae</taxon>
        <taxon>Phyllobacterium</taxon>
    </lineage>
</organism>
<proteinExistence type="predicted"/>
<dbReference type="EMBL" id="QOZG01000017">
    <property type="protein sequence ID" value="RCS21687.1"/>
    <property type="molecule type" value="Genomic_DNA"/>
</dbReference>
<dbReference type="OrthoDB" id="9776669at2"/>
<evidence type="ECO:0008006" key="4">
    <source>
        <dbReference type="Google" id="ProtNLM"/>
    </source>
</evidence>